<name>A0A402BI63_9CHLR</name>
<protein>
    <submittedName>
        <fullName evidence="1">Uncharacterized protein</fullName>
    </submittedName>
</protein>
<dbReference type="Proteomes" id="UP000287171">
    <property type="component" value="Unassembled WGS sequence"/>
</dbReference>
<comment type="caution">
    <text evidence="1">The sequence shown here is derived from an EMBL/GenBank/DDBJ whole genome shotgun (WGS) entry which is preliminary data.</text>
</comment>
<gene>
    <name evidence="1" type="ORF">KDA_65230</name>
</gene>
<organism evidence="1 2">
    <name type="scientific">Dictyobacter alpinus</name>
    <dbReference type="NCBI Taxonomy" id="2014873"/>
    <lineage>
        <taxon>Bacteria</taxon>
        <taxon>Bacillati</taxon>
        <taxon>Chloroflexota</taxon>
        <taxon>Ktedonobacteria</taxon>
        <taxon>Ktedonobacterales</taxon>
        <taxon>Dictyobacteraceae</taxon>
        <taxon>Dictyobacter</taxon>
    </lineage>
</organism>
<evidence type="ECO:0000313" key="2">
    <source>
        <dbReference type="Proteomes" id="UP000287171"/>
    </source>
</evidence>
<sequence>MVMLRNLYVRQGDGNPQGDYPTSVVFLVTLFEDAINVHA</sequence>
<accession>A0A402BI63</accession>
<proteinExistence type="predicted"/>
<dbReference type="AlphaFoldDB" id="A0A402BI63"/>
<reference evidence="2" key="1">
    <citation type="submission" date="2018-12" db="EMBL/GenBank/DDBJ databases">
        <title>Tengunoibacter tsumagoiensis gen. nov., sp. nov., Dictyobacter kobayashii sp. nov., D. alpinus sp. nov., and D. joshuensis sp. nov. and description of Dictyobacteraceae fam. nov. within the order Ktedonobacterales isolated from Tengu-no-mugimeshi.</title>
        <authorList>
            <person name="Wang C.M."/>
            <person name="Zheng Y."/>
            <person name="Sakai Y."/>
            <person name="Toyoda A."/>
            <person name="Minakuchi Y."/>
            <person name="Abe K."/>
            <person name="Yokota A."/>
            <person name="Yabe S."/>
        </authorList>
    </citation>
    <scope>NUCLEOTIDE SEQUENCE [LARGE SCALE GENOMIC DNA]</scope>
    <source>
        <strain evidence="2">Uno16</strain>
    </source>
</reference>
<dbReference type="EMBL" id="BIFT01000002">
    <property type="protein sequence ID" value="GCE31039.1"/>
    <property type="molecule type" value="Genomic_DNA"/>
</dbReference>
<evidence type="ECO:0000313" key="1">
    <source>
        <dbReference type="EMBL" id="GCE31039.1"/>
    </source>
</evidence>
<keyword evidence="2" id="KW-1185">Reference proteome</keyword>